<reference evidence="3" key="1">
    <citation type="submission" date="2019-12" db="EMBL/GenBank/DDBJ databases">
        <authorList>
            <person name="Awala S.I."/>
            <person name="Rhee S.K."/>
        </authorList>
    </citation>
    <scope>NUCLEOTIDE SEQUENCE [LARGE SCALE GENOMIC DNA]</scope>
    <source>
        <strain evidence="3">IM1</strain>
    </source>
</reference>
<evidence type="ECO:0000313" key="2">
    <source>
        <dbReference type="EMBL" id="QJD30120.1"/>
    </source>
</evidence>
<gene>
    <name evidence="2" type="ORF">GNH96_09155</name>
</gene>
<dbReference type="EMBL" id="CP046565">
    <property type="protein sequence ID" value="QJD30120.1"/>
    <property type="molecule type" value="Genomic_DNA"/>
</dbReference>
<feature type="transmembrane region" description="Helical" evidence="1">
    <location>
        <begin position="160"/>
        <end position="181"/>
    </location>
</feature>
<feature type="transmembrane region" description="Helical" evidence="1">
    <location>
        <begin position="262"/>
        <end position="283"/>
    </location>
</feature>
<feature type="transmembrane region" description="Helical" evidence="1">
    <location>
        <begin position="202"/>
        <end position="221"/>
    </location>
</feature>
<evidence type="ECO:0000256" key="1">
    <source>
        <dbReference type="SAM" id="Phobius"/>
    </source>
</evidence>
<keyword evidence="1" id="KW-0812">Transmembrane</keyword>
<dbReference type="RefSeq" id="WP_169603399.1">
    <property type="nucleotide sequence ID" value="NZ_CP046565.1"/>
</dbReference>
<feature type="transmembrane region" description="Helical" evidence="1">
    <location>
        <begin position="227"/>
        <end position="250"/>
    </location>
</feature>
<keyword evidence="3" id="KW-1185">Reference proteome</keyword>
<organism evidence="2 3">
    <name type="scientific">Methylococcus geothermalis</name>
    <dbReference type="NCBI Taxonomy" id="2681310"/>
    <lineage>
        <taxon>Bacteria</taxon>
        <taxon>Pseudomonadati</taxon>
        <taxon>Pseudomonadota</taxon>
        <taxon>Gammaproteobacteria</taxon>
        <taxon>Methylococcales</taxon>
        <taxon>Methylococcaceae</taxon>
        <taxon>Methylococcus</taxon>
    </lineage>
</organism>
<keyword evidence="1" id="KW-1133">Transmembrane helix</keyword>
<dbReference type="Proteomes" id="UP000503004">
    <property type="component" value="Chromosome"/>
</dbReference>
<accession>A0A858Q8G7</accession>
<proteinExistence type="predicted"/>
<protein>
    <recommendedName>
        <fullName evidence="4">DUF2232 domain-containing protein</fullName>
    </recommendedName>
</protein>
<name>A0A858Q8G7_9GAMM</name>
<keyword evidence="1" id="KW-0472">Membrane</keyword>
<feature type="transmembrane region" description="Helical" evidence="1">
    <location>
        <begin position="107"/>
        <end position="127"/>
    </location>
</feature>
<sequence length="300" mass="31834">MREVMRDFAGLIMRGTGFAFLIAGLLGMLSLYFLPAASFSAAAVGLVALRLGTARGVFLALAIAVPVAACGYLFPPRPGLELPLLVLLCPLVLGAAALLLRGGKQGPALLFIGAVCMAGVIAIELISGDATAFWRSWLQHAVKGVRGATVQGFEENGTLVLMNGLMAFLIGGTAFLTLLLARWWQSLLYNPDQFGPEFQRLRLPRPALAAAVALVVIAHFWRPALQMHLLLVGIMVYAFQGLAVVHGVVAQRGIGWIGWLPPYLALVFVPQFGTVGLAALGAVDALANFRRLPAAKSRTP</sequence>
<dbReference type="KEGG" id="metu:GNH96_09155"/>
<evidence type="ECO:0000313" key="3">
    <source>
        <dbReference type="Proteomes" id="UP000503004"/>
    </source>
</evidence>
<dbReference type="AlphaFoldDB" id="A0A858Q8G7"/>
<feature type="transmembrane region" description="Helical" evidence="1">
    <location>
        <begin position="80"/>
        <end position="100"/>
    </location>
</feature>
<evidence type="ECO:0008006" key="4">
    <source>
        <dbReference type="Google" id="ProtNLM"/>
    </source>
</evidence>
<feature type="transmembrane region" description="Helical" evidence="1">
    <location>
        <begin position="56"/>
        <end position="74"/>
    </location>
</feature>